<dbReference type="Proteomes" id="UP001155040">
    <property type="component" value="Unassembled WGS sequence"/>
</dbReference>
<evidence type="ECO:0000313" key="1">
    <source>
        <dbReference type="EMBL" id="MCS4037960.1"/>
    </source>
</evidence>
<comment type="caution">
    <text evidence="1">The sequence shown here is derived from an EMBL/GenBank/DDBJ whole genome shotgun (WGS) entry which is preliminary data.</text>
</comment>
<dbReference type="AlphaFoldDB" id="A0A9X2ZCN8"/>
<evidence type="ECO:0000313" key="2">
    <source>
        <dbReference type="Proteomes" id="UP001155040"/>
    </source>
</evidence>
<accession>A0A9X2ZCN8</accession>
<gene>
    <name evidence="1" type="ORF">GGQ01_003049</name>
</gene>
<proteinExistence type="predicted"/>
<organism evidence="1 2">
    <name type="scientific">Salinibacter ruber</name>
    <dbReference type="NCBI Taxonomy" id="146919"/>
    <lineage>
        <taxon>Bacteria</taxon>
        <taxon>Pseudomonadati</taxon>
        <taxon>Rhodothermota</taxon>
        <taxon>Rhodothermia</taxon>
        <taxon>Rhodothermales</taxon>
        <taxon>Salinibacteraceae</taxon>
        <taxon>Salinibacter</taxon>
    </lineage>
</organism>
<name>A0A9X2ZCN8_9BACT</name>
<sequence>MDKSFADKTPVTTVSLSENGRRTIARYWDDLQALRDAADRWDADDVDATE</sequence>
<protein>
    <submittedName>
        <fullName evidence="1">Uncharacterized protein</fullName>
    </submittedName>
</protein>
<dbReference type="EMBL" id="JANUBF010000031">
    <property type="protein sequence ID" value="MCS4037960.1"/>
    <property type="molecule type" value="Genomic_DNA"/>
</dbReference>
<reference evidence="1" key="1">
    <citation type="submission" date="2022-08" db="EMBL/GenBank/DDBJ databases">
        <title>Genomic Encyclopedia of Type Strains, Phase V (KMG-V): Genome sequencing to study the core and pangenomes of soil and plant-associated prokaryotes.</title>
        <authorList>
            <person name="Whitman W."/>
        </authorList>
    </citation>
    <scope>NUCLEOTIDE SEQUENCE</scope>
    <source>
        <strain evidence="1">SP3012</strain>
    </source>
</reference>